<dbReference type="Proteomes" id="UP000664317">
    <property type="component" value="Unassembled WGS sequence"/>
</dbReference>
<gene>
    <name evidence="2" type="ORF">J0A68_19295</name>
</gene>
<organism evidence="2 3">
    <name type="scientific">Algoriphagus oliviformis</name>
    <dbReference type="NCBI Taxonomy" id="2811231"/>
    <lineage>
        <taxon>Bacteria</taxon>
        <taxon>Pseudomonadati</taxon>
        <taxon>Bacteroidota</taxon>
        <taxon>Cytophagia</taxon>
        <taxon>Cytophagales</taxon>
        <taxon>Cyclobacteriaceae</taxon>
        <taxon>Algoriphagus</taxon>
    </lineage>
</organism>
<dbReference type="PANTHER" id="PTHR48104">
    <property type="entry name" value="METACASPASE-4"/>
    <property type="match status" value="1"/>
</dbReference>
<dbReference type="InterPro" id="IPR011600">
    <property type="entry name" value="Pept_C14_caspase"/>
</dbReference>
<comment type="caution">
    <text evidence="2">The sequence shown here is derived from an EMBL/GenBank/DDBJ whole genome shotgun (WGS) entry which is preliminary data.</text>
</comment>
<sequence>MGRYAVLLGNDILDREHYGSDFGLNAPMNDLDVMGHICDVENISFTKLYNSGSNEVQQEIVALSQNAVSGDFVVIYFSGHGTQIPDFIGDELDGYSESWCLYDRCFIDNEINSLLCEFKKGVRILVISDSCHSGSIAKLFPGHKSEVKVKTVSDIYDRNKNFYDSILRSVGPSRDPRASVISISACLDSQEAEERNGFSDFTKALSDVWNHGLYQRNYVMFTSDIGERTPNATPQITQMGFNDISFINSKPFKR</sequence>
<dbReference type="Pfam" id="PF00656">
    <property type="entry name" value="Peptidase_C14"/>
    <property type="match status" value="1"/>
</dbReference>
<reference evidence="2 3" key="1">
    <citation type="submission" date="2021-03" db="EMBL/GenBank/DDBJ databases">
        <title>novel species isolated from a fishpond in China.</title>
        <authorList>
            <person name="Lu H."/>
            <person name="Cai Z."/>
        </authorList>
    </citation>
    <scope>NUCLEOTIDE SEQUENCE [LARGE SCALE GENOMIC DNA]</scope>
    <source>
        <strain evidence="2 3">H41</strain>
    </source>
</reference>
<dbReference type="SUPFAM" id="SSF52129">
    <property type="entry name" value="Caspase-like"/>
    <property type="match status" value="1"/>
</dbReference>
<evidence type="ECO:0000313" key="3">
    <source>
        <dbReference type="Proteomes" id="UP000664317"/>
    </source>
</evidence>
<protein>
    <submittedName>
        <fullName evidence="2">Caspase family protein</fullName>
    </submittedName>
</protein>
<proteinExistence type="predicted"/>
<feature type="domain" description="Peptidase C14 caspase" evidence="1">
    <location>
        <begin position="16"/>
        <end position="211"/>
    </location>
</feature>
<evidence type="ECO:0000313" key="2">
    <source>
        <dbReference type="EMBL" id="MBN7813109.1"/>
    </source>
</evidence>
<evidence type="ECO:0000259" key="1">
    <source>
        <dbReference type="Pfam" id="PF00656"/>
    </source>
</evidence>
<dbReference type="RefSeq" id="WP_206579886.1">
    <property type="nucleotide sequence ID" value="NZ_JAFKCT010000010.1"/>
</dbReference>
<dbReference type="PANTHER" id="PTHR48104:SF30">
    <property type="entry name" value="METACASPASE-1"/>
    <property type="match status" value="1"/>
</dbReference>
<accession>A0ABS3C7L3</accession>
<name>A0ABS3C7L3_9BACT</name>
<dbReference type="EMBL" id="JAFKCT010000010">
    <property type="protein sequence ID" value="MBN7813109.1"/>
    <property type="molecule type" value="Genomic_DNA"/>
</dbReference>
<dbReference type="InterPro" id="IPR050452">
    <property type="entry name" value="Metacaspase"/>
</dbReference>
<dbReference type="Gene3D" id="3.40.50.1460">
    <property type="match status" value="1"/>
</dbReference>
<keyword evidence="3" id="KW-1185">Reference proteome</keyword>
<dbReference type="InterPro" id="IPR029030">
    <property type="entry name" value="Caspase-like_dom_sf"/>
</dbReference>